<name>U4LHZ3_PYROM</name>
<gene>
    <name evidence="2" type="ORF">PCON_11488</name>
</gene>
<evidence type="ECO:0000313" key="2">
    <source>
        <dbReference type="EMBL" id="CCX11894.1"/>
    </source>
</evidence>
<evidence type="ECO:0000256" key="1">
    <source>
        <dbReference type="SAM" id="MobiDB-lite"/>
    </source>
</evidence>
<feature type="compositionally biased region" description="Polar residues" evidence="1">
    <location>
        <begin position="1"/>
        <end position="20"/>
    </location>
</feature>
<reference evidence="2 3" key="1">
    <citation type="journal article" date="2013" name="PLoS Genet.">
        <title>The genome and development-dependent transcriptomes of Pyronema confluens: a window into fungal evolution.</title>
        <authorList>
            <person name="Traeger S."/>
            <person name="Altegoer F."/>
            <person name="Freitag M."/>
            <person name="Gabaldon T."/>
            <person name="Kempken F."/>
            <person name="Kumar A."/>
            <person name="Marcet-Houben M."/>
            <person name="Poggeler S."/>
            <person name="Stajich J.E."/>
            <person name="Nowrousian M."/>
        </authorList>
    </citation>
    <scope>NUCLEOTIDE SEQUENCE [LARGE SCALE GENOMIC DNA]</scope>
    <source>
        <strain evidence="3">CBS 100304</strain>
        <tissue evidence="2">Vegetative mycelium</tissue>
    </source>
</reference>
<accession>U4LHZ3</accession>
<protein>
    <submittedName>
        <fullName evidence="2">Uncharacterized protein</fullName>
    </submittedName>
</protein>
<keyword evidence="3" id="KW-1185">Reference proteome</keyword>
<organism evidence="2 3">
    <name type="scientific">Pyronema omphalodes (strain CBS 100304)</name>
    <name type="common">Pyronema confluens</name>
    <dbReference type="NCBI Taxonomy" id="1076935"/>
    <lineage>
        <taxon>Eukaryota</taxon>
        <taxon>Fungi</taxon>
        <taxon>Dikarya</taxon>
        <taxon>Ascomycota</taxon>
        <taxon>Pezizomycotina</taxon>
        <taxon>Pezizomycetes</taxon>
        <taxon>Pezizales</taxon>
        <taxon>Pyronemataceae</taxon>
        <taxon>Pyronema</taxon>
    </lineage>
</organism>
<dbReference type="Proteomes" id="UP000018144">
    <property type="component" value="Unassembled WGS sequence"/>
</dbReference>
<feature type="region of interest" description="Disordered" evidence="1">
    <location>
        <begin position="1"/>
        <end position="22"/>
    </location>
</feature>
<proteinExistence type="predicted"/>
<sequence length="104" mass="11551">MSSLGSDNTAPPNTIGNQARNYRRDACPHELPDFETEEELHRFLINGGCGCGFYGPSRAGEIKYAHWPTDRTAILGGIMVAAVEKKRKARKKLMVRHASMMTES</sequence>
<dbReference type="EMBL" id="HF935654">
    <property type="protein sequence ID" value="CCX11894.1"/>
    <property type="molecule type" value="Genomic_DNA"/>
</dbReference>
<evidence type="ECO:0000313" key="3">
    <source>
        <dbReference type="Proteomes" id="UP000018144"/>
    </source>
</evidence>
<dbReference type="AlphaFoldDB" id="U4LHZ3"/>